<sequence length="83" mass="9792">MENTSVPYSGDSAGKAEWGTKQALLKRYEGLNIYTLNRWLSEMRNDATFRQGVINPTHKIVLINFATFQEFLFWKQHHYIRNV</sequence>
<evidence type="ECO:0008006" key="3">
    <source>
        <dbReference type="Google" id="ProtNLM"/>
    </source>
</evidence>
<reference evidence="1 2" key="1">
    <citation type="journal article" date="2015" name="Genome Announc.">
        <title>Expanding the biotechnology potential of lactobacilli through comparative genomics of 213 strains and associated genera.</title>
        <authorList>
            <person name="Sun Z."/>
            <person name="Harris H.M."/>
            <person name="McCann A."/>
            <person name="Guo C."/>
            <person name="Argimon S."/>
            <person name="Zhang W."/>
            <person name="Yang X."/>
            <person name="Jeffery I.B."/>
            <person name="Cooney J.C."/>
            <person name="Kagawa T.F."/>
            <person name="Liu W."/>
            <person name="Song Y."/>
            <person name="Salvetti E."/>
            <person name="Wrobel A."/>
            <person name="Rasinkangas P."/>
            <person name="Parkhill J."/>
            <person name="Rea M.C."/>
            <person name="O'Sullivan O."/>
            <person name="Ritari J."/>
            <person name="Douillard F.P."/>
            <person name="Paul Ross R."/>
            <person name="Yang R."/>
            <person name="Briner A.E."/>
            <person name="Felis G.E."/>
            <person name="de Vos W.M."/>
            <person name="Barrangou R."/>
            <person name="Klaenhammer T.R."/>
            <person name="Caufield P.W."/>
            <person name="Cui Y."/>
            <person name="Zhang H."/>
            <person name="O'Toole P.W."/>
        </authorList>
    </citation>
    <scope>NUCLEOTIDE SEQUENCE [LARGE SCALE GENOMIC DNA]</scope>
    <source>
        <strain evidence="1 2">DSM 20634</strain>
    </source>
</reference>
<dbReference type="OrthoDB" id="2186806at2"/>
<protein>
    <recommendedName>
        <fullName evidence="3">DNA-binding protein</fullName>
    </recommendedName>
</protein>
<accession>A0A0R2A6Z8</accession>
<dbReference type="PATRIC" id="fig|1423813.3.peg.2157"/>
<dbReference type="STRING" id="1423813.FC26_GL002119"/>
<dbReference type="AlphaFoldDB" id="A0A0R2A6Z8"/>
<comment type="caution">
    <text evidence="1">The sequence shown here is derived from an EMBL/GenBank/DDBJ whole genome shotgun (WGS) entry which is preliminary data.</text>
</comment>
<evidence type="ECO:0000313" key="1">
    <source>
        <dbReference type="EMBL" id="KRM62543.1"/>
    </source>
</evidence>
<dbReference type="Proteomes" id="UP000051733">
    <property type="component" value="Unassembled WGS sequence"/>
</dbReference>
<proteinExistence type="predicted"/>
<dbReference type="RefSeq" id="WP_021349957.1">
    <property type="nucleotide sequence ID" value="NZ_AYYY01000005.1"/>
</dbReference>
<organism evidence="1 2">
    <name type="scientific">Paucilactobacillus vaccinostercus DSM 20634</name>
    <dbReference type="NCBI Taxonomy" id="1423813"/>
    <lineage>
        <taxon>Bacteria</taxon>
        <taxon>Bacillati</taxon>
        <taxon>Bacillota</taxon>
        <taxon>Bacilli</taxon>
        <taxon>Lactobacillales</taxon>
        <taxon>Lactobacillaceae</taxon>
        <taxon>Paucilactobacillus</taxon>
    </lineage>
</organism>
<name>A0A0R2A6Z8_9LACO</name>
<dbReference type="EMBL" id="AYYY01000005">
    <property type="protein sequence ID" value="KRM62543.1"/>
    <property type="molecule type" value="Genomic_DNA"/>
</dbReference>
<gene>
    <name evidence="1" type="ORF">FC26_GL002119</name>
</gene>
<evidence type="ECO:0000313" key="2">
    <source>
        <dbReference type="Proteomes" id="UP000051733"/>
    </source>
</evidence>
<keyword evidence="2" id="KW-1185">Reference proteome</keyword>